<dbReference type="STRING" id="5539.A0A3E2HL97"/>
<feature type="compositionally biased region" description="Basic residues" evidence="1">
    <location>
        <begin position="970"/>
        <end position="982"/>
    </location>
</feature>
<feature type="compositionally biased region" description="Polar residues" evidence="1">
    <location>
        <begin position="786"/>
        <end position="817"/>
    </location>
</feature>
<dbReference type="GO" id="GO:0001163">
    <property type="term" value="F:RNA polymerase I transcription regulatory region sequence-specific DNA binding"/>
    <property type="evidence" value="ECO:0007669"/>
    <property type="project" value="TreeGrafter"/>
</dbReference>
<dbReference type="OMA" id="DLPMTQV"/>
<evidence type="ECO:0000256" key="1">
    <source>
        <dbReference type="SAM" id="MobiDB-lite"/>
    </source>
</evidence>
<feature type="domain" description="RRN6 helical bundle" evidence="4">
    <location>
        <begin position="551"/>
        <end position="753"/>
    </location>
</feature>
<evidence type="ECO:0000259" key="3">
    <source>
        <dbReference type="Pfam" id="PF20639"/>
    </source>
</evidence>
<dbReference type="Proteomes" id="UP000258309">
    <property type="component" value="Unassembled WGS sequence"/>
</dbReference>
<dbReference type="Pfam" id="PF20639">
    <property type="entry name" value="Rrn6_K-rich"/>
    <property type="match status" value="1"/>
</dbReference>
<protein>
    <submittedName>
        <fullName evidence="5">Uncharacterized protein</fullName>
    </submittedName>
</protein>
<dbReference type="GO" id="GO:0042790">
    <property type="term" value="P:nucleolar large rRNA transcription by RNA polymerase I"/>
    <property type="evidence" value="ECO:0007669"/>
    <property type="project" value="TreeGrafter"/>
</dbReference>
<organism evidence="5 6">
    <name type="scientific">Scytalidium lignicola</name>
    <name type="common">Hyphomycete</name>
    <dbReference type="NCBI Taxonomy" id="5539"/>
    <lineage>
        <taxon>Eukaryota</taxon>
        <taxon>Fungi</taxon>
        <taxon>Dikarya</taxon>
        <taxon>Ascomycota</taxon>
        <taxon>Pezizomycotina</taxon>
        <taxon>Leotiomycetes</taxon>
        <taxon>Leotiomycetes incertae sedis</taxon>
        <taxon>Scytalidium</taxon>
    </lineage>
</organism>
<evidence type="ECO:0000313" key="5">
    <source>
        <dbReference type="EMBL" id="RFU34167.1"/>
    </source>
</evidence>
<evidence type="ECO:0000259" key="2">
    <source>
        <dbReference type="Pfam" id="PF10214"/>
    </source>
</evidence>
<sequence length="982" mass="109999">LSYGQLGEASYDPHEKEWHFSRQLTNDRSLVQLLPFRCCINSSVNNFPETEKEQPRHATKQLRWLMNAHPEIFPGNNIASSFIRDESAVPSDTLSPESNLLAVGRALDADHMSGSRVVRILALPEGEAGNVLRLIRPGVEMLGWKERDGVRISLMNPSLSTDGYWMGSHGPIRQIVPSSEDGSATWFAVRQDTVITVFRPVYRKTVHPAAVPKKYRNTYPPSRLTPNPISILQASDSGSRTHVDVSFNPWFTRQFGVIDERGAWSLWIMEGRRTKHSIMEISPGKTGKIYDNNVHQSSDGWHRILWIANVNTIIVCGRRHLAVFDIKSKPTLLNSLDFNVLCSKFDRILDLKRSVTNPNHVFILTTSRIFWIRVTPAGEGEDETSQSVGARVLLSCRHYRDADGKAMKVVVPADEHVSVILFSETSLLVNYYSFFITSGTIMRPECLQGSVMLSIDSDDTRRGRSKRLHTLHMEPAPFKMIPSAIGSAEGLSYIEKGFKFYQLLCVWSDRGVSSSLCGIDNTAATERLNLLPPTISFSRGRPVQSSREILDNPFIVPDWINDVTGERPSSPYQVMRNMRSIKDKHGLDDMHLRINLNRVFGKVFVQIRSSSNQSANLTQNMKTILNRTAAKVQQGIRDGQLPMATLLELSGTSEFTDDLSQASDILRDFSQTLLAEQSPAVTTKLILSDLRSGSLSHLLSLKDPDTWPDLLRIYDLIIDNWVSCLPRSVSNKARGVKFRIIRRMTAELCLSSVAVSLHQILLPSATQDHDNNGLQTLDIQDRVDNDSSPNQSHSLQLPLRTVNQSNPSLVSNTGLSPNNSSYSYGTLASAPEAIEDPSITRLRSYVVSIKPSQDLIAEKSTLLSHWPASPQADPTHFMWKADISASSPTEEENQEESDSRSQASSRARRRFEDHLSRTPSRSRESTSQLSRQFGSQREETLNIFSSQTMDNFPMSQPDRGAFGSRSARPSSKKKKKVASGFR</sequence>
<reference evidence="5 6" key="1">
    <citation type="submission" date="2018-05" db="EMBL/GenBank/DDBJ databases">
        <title>Draft genome sequence of Scytalidium lignicola DSM 105466, a ubiquitous saprotrophic fungus.</title>
        <authorList>
            <person name="Buettner E."/>
            <person name="Gebauer A.M."/>
            <person name="Hofrichter M."/>
            <person name="Liers C."/>
            <person name="Kellner H."/>
        </authorList>
    </citation>
    <scope>NUCLEOTIDE SEQUENCE [LARGE SCALE GENOMIC DNA]</scope>
    <source>
        <strain evidence="5 6">DSM 105466</strain>
    </source>
</reference>
<feature type="domain" description="RRN6 K-rich C-terminal" evidence="3">
    <location>
        <begin position="860"/>
        <end position="981"/>
    </location>
</feature>
<dbReference type="AlphaFoldDB" id="A0A3E2HL97"/>
<feature type="domain" description="RRN6 beta-propeller" evidence="2">
    <location>
        <begin position="98"/>
        <end position="453"/>
    </location>
</feature>
<evidence type="ECO:0000259" key="4">
    <source>
        <dbReference type="Pfam" id="PF20640"/>
    </source>
</evidence>
<dbReference type="InterPro" id="IPR019350">
    <property type="entry name" value="RNA_pol_I-sp_TIF_RRN6-like"/>
</dbReference>
<gene>
    <name evidence="5" type="ORF">B7463_g2105</name>
</gene>
<dbReference type="OrthoDB" id="4090074at2759"/>
<feature type="non-terminal residue" evidence="5">
    <location>
        <position position="1"/>
    </location>
</feature>
<dbReference type="EMBL" id="NCSJ02000024">
    <property type="protein sequence ID" value="RFU34167.1"/>
    <property type="molecule type" value="Genomic_DNA"/>
</dbReference>
<feature type="region of interest" description="Disordered" evidence="1">
    <location>
        <begin position="885"/>
        <end position="982"/>
    </location>
</feature>
<dbReference type="InterPro" id="IPR048536">
    <property type="entry name" value="Rrn6_K-rich"/>
</dbReference>
<comment type="caution">
    <text evidence="5">The sequence shown here is derived from an EMBL/GenBank/DDBJ whole genome shotgun (WGS) entry which is preliminary data.</text>
</comment>
<name>A0A3E2HL97_SCYLI</name>
<accession>A0A3E2HL97</accession>
<dbReference type="GO" id="GO:0070860">
    <property type="term" value="C:RNA polymerase I core factor complex"/>
    <property type="evidence" value="ECO:0007669"/>
    <property type="project" value="TreeGrafter"/>
</dbReference>
<feature type="region of interest" description="Disordered" evidence="1">
    <location>
        <begin position="781"/>
        <end position="817"/>
    </location>
</feature>
<proteinExistence type="predicted"/>
<dbReference type="PANTHER" id="PTHR28221:SF2">
    <property type="entry name" value="RNA POLYMERASE I-SPECIFIC TRANSCRIPTION INITIATION FACTOR RRN6"/>
    <property type="match status" value="1"/>
</dbReference>
<dbReference type="Pfam" id="PF10214">
    <property type="entry name" value="Rrn6_beta-prop"/>
    <property type="match status" value="1"/>
</dbReference>
<dbReference type="PANTHER" id="PTHR28221">
    <property type="entry name" value="RNA POLYMERASE I-SPECIFIC TRANSCRIPTION INITIATION FACTOR RRN6"/>
    <property type="match status" value="1"/>
</dbReference>
<dbReference type="InterPro" id="IPR048535">
    <property type="entry name" value="RRN6_beta-prop"/>
</dbReference>
<feature type="compositionally biased region" description="Basic and acidic residues" evidence="1">
    <location>
        <begin position="910"/>
        <end position="924"/>
    </location>
</feature>
<dbReference type="Pfam" id="PF20640">
    <property type="entry name" value="Rrn6_HB"/>
    <property type="match status" value="1"/>
</dbReference>
<dbReference type="InterPro" id="IPR048537">
    <property type="entry name" value="RRN6_HB"/>
</dbReference>
<dbReference type="GO" id="GO:0001179">
    <property type="term" value="F:RNA polymerase I general transcription initiation factor binding"/>
    <property type="evidence" value="ECO:0007669"/>
    <property type="project" value="TreeGrafter"/>
</dbReference>
<evidence type="ECO:0000313" key="6">
    <source>
        <dbReference type="Proteomes" id="UP000258309"/>
    </source>
</evidence>
<keyword evidence="6" id="KW-1185">Reference proteome</keyword>
<feature type="compositionally biased region" description="Polar residues" evidence="1">
    <location>
        <begin position="942"/>
        <end position="954"/>
    </location>
</feature>
<feature type="non-terminal residue" evidence="5">
    <location>
        <position position="982"/>
    </location>
</feature>